<feature type="region of interest" description="Disordered" evidence="1">
    <location>
        <begin position="1"/>
        <end position="83"/>
    </location>
</feature>
<feature type="compositionally biased region" description="Basic and acidic residues" evidence="1">
    <location>
        <begin position="8"/>
        <end position="22"/>
    </location>
</feature>
<accession>A0AAN8H4S1</accession>
<comment type="caution">
    <text evidence="2">The sequence shown here is derived from an EMBL/GenBank/DDBJ whole genome shotgun (WGS) entry which is preliminary data.</text>
</comment>
<reference evidence="2 3" key="1">
    <citation type="journal article" date="2023" name="Mol. Biol. Evol.">
        <title>Genomics of Secondarily Temperate Adaptation in the Only Non-Antarctic Icefish.</title>
        <authorList>
            <person name="Rivera-Colon A.G."/>
            <person name="Rayamajhi N."/>
            <person name="Minhas B.F."/>
            <person name="Madrigal G."/>
            <person name="Bilyk K.T."/>
            <person name="Yoon V."/>
            <person name="Hune M."/>
            <person name="Gregory S."/>
            <person name="Cheng C.H.C."/>
            <person name="Catchen J.M."/>
        </authorList>
    </citation>
    <scope>NUCLEOTIDE SEQUENCE [LARGE SCALE GENOMIC DNA]</scope>
    <source>
        <strain evidence="2">JC2023a</strain>
    </source>
</reference>
<name>A0AAN8H4S1_9TELE</name>
<dbReference type="Proteomes" id="UP001335648">
    <property type="component" value="Unassembled WGS sequence"/>
</dbReference>
<evidence type="ECO:0000256" key="1">
    <source>
        <dbReference type="SAM" id="MobiDB-lite"/>
    </source>
</evidence>
<sequence length="155" mass="16970">MPLRPAAGKHEPPSPPRQDQRQQHTHTHSPTFTHPYTHTANGSQGASTDSGSSREEDSGVPISAFCPVAERSHSARAPMEEPTGNTVVIRIGIPDLQQTVRARSVATVEERTKEREAASPPSSPTVCLLPLFCVLSGYRFVSAKYLQLYRFLLPI</sequence>
<protein>
    <submittedName>
        <fullName evidence="2">Uncharacterized protein</fullName>
    </submittedName>
</protein>
<gene>
    <name evidence="2" type="ORF">CesoFtcFv8_007650</name>
</gene>
<feature type="compositionally biased region" description="Low complexity" evidence="1">
    <location>
        <begin position="28"/>
        <end position="39"/>
    </location>
</feature>
<evidence type="ECO:0000313" key="2">
    <source>
        <dbReference type="EMBL" id="KAK5902393.1"/>
    </source>
</evidence>
<keyword evidence="3" id="KW-1185">Reference proteome</keyword>
<dbReference type="AlphaFoldDB" id="A0AAN8H4S1"/>
<dbReference type="EMBL" id="JAULUE010002051">
    <property type="protein sequence ID" value="KAK5902393.1"/>
    <property type="molecule type" value="Genomic_DNA"/>
</dbReference>
<evidence type="ECO:0000313" key="3">
    <source>
        <dbReference type="Proteomes" id="UP001335648"/>
    </source>
</evidence>
<feature type="compositionally biased region" description="Polar residues" evidence="1">
    <location>
        <begin position="40"/>
        <end position="51"/>
    </location>
</feature>
<proteinExistence type="predicted"/>
<organism evidence="2 3">
    <name type="scientific">Champsocephalus esox</name>
    <name type="common">pike icefish</name>
    <dbReference type="NCBI Taxonomy" id="159716"/>
    <lineage>
        <taxon>Eukaryota</taxon>
        <taxon>Metazoa</taxon>
        <taxon>Chordata</taxon>
        <taxon>Craniata</taxon>
        <taxon>Vertebrata</taxon>
        <taxon>Euteleostomi</taxon>
        <taxon>Actinopterygii</taxon>
        <taxon>Neopterygii</taxon>
        <taxon>Teleostei</taxon>
        <taxon>Neoteleostei</taxon>
        <taxon>Acanthomorphata</taxon>
        <taxon>Eupercaria</taxon>
        <taxon>Perciformes</taxon>
        <taxon>Notothenioidei</taxon>
        <taxon>Channichthyidae</taxon>
        <taxon>Champsocephalus</taxon>
    </lineage>
</organism>